<evidence type="ECO:0000256" key="4">
    <source>
        <dbReference type="ARBA" id="ARBA00022771"/>
    </source>
</evidence>
<dbReference type="EMBL" id="KE523960">
    <property type="protein sequence ID" value="KFB34818.1"/>
    <property type="molecule type" value="Genomic_DNA"/>
</dbReference>
<dbReference type="InterPro" id="IPR039999">
    <property type="entry name" value="LYAR"/>
</dbReference>
<dbReference type="GO" id="GO:0005730">
    <property type="term" value="C:nucleolus"/>
    <property type="evidence" value="ECO:0007669"/>
    <property type="project" value="TreeGrafter"/>
</dbReference>
<keyword evidence="5" id="KW-0862">Zinc</keyword>
<gene>
    <name evidence="11" type="ORF">ZHAS_00000283</name>
</gene>
<evidence type="ECO:0000256" key="8">
    <source>
        <dbReference type="SAM" id="MobiDB-lite"/>
    </source>
</evidence>
<dbReference type="Proteomes" id="UP000030765">
    <property type="component" value="Unassembled WGS sequence"/>
</dbReference>
<keyword evidence="13" id="KW-1185">Reference proteome</keyword>
<keyword evidence="2" id="KW-0479">Metal-binding</keyword>
<evidence type="ECO:0000313" key="11">
    <source>
        <dbReference type="EMBL" id="KFB34818.1"/>
    </source>
</evidence>
<feature type="compositionally biased region" description="Polar residues" evidence="8">
    <location>
        <begin position="222"/>
        <end position="236"/>
    </location>
</feature>
<name>A0A084VA24_ANOSI</name>
<dbReference type="InterPro" id="IPR036236">
    <property type="entry name" value="Znf_C2H2_sf"/>
</dbReference>
<dbReference type="Pfam" id="PF25879">
    <property type="entry name" value="WHD_LYAR"/>
    <property type="match status" value="1"/>
</dbReference>
<feature type="compositionally biased region" description="Pro residues" evidence="8">
    <location>
        <begin position="162"/>
        <end position="177"/>
    </location>
</feature>
<dbReference type="Pfam" id="PF08790">
    <property type="entry name" value="zf-LYAR"/>
    <property type="match status" value="1"/>
</dbReference>
<organism evidence="11">
    <name type="scientific">Anopheles sinensis</name>
    <name type="common">Mosquito</name>
    <dbReference type="NCBI Taxonomy" id="74873"/>
    <lineage>
        <taxon>Eukaryota</taxon>
        <taxon>Metazoa</taxon>
        <taxon>Ecdysozoa</taxon>
        <taxon>Arthropoda</taxon>
        <taxon>Hexapoda</taxon>
        <taxon>Insecta</taxon>
        <taxon>Pterygota</taxon>
        <taxon>Neoptera</taxon>
        <taxon>Endopterygota</taxon>
        <taxon>Diptera</taxon>
        <taxon>Nematocera</taxon>
        <taxon>Culicoidea</taxon>
        <taxon>Culicidae</taxon>
        <taxon>Anophelinae</taxon>
        <taxon>Anopheles</taxon>
    </lineage>
</organism>
<dbReference type="FunFam" id="3.30.1490.490:FF:000001">
    <property type="entry name" value="cell growth-regulating nucleolar protein-like"/>
    <property type="match status" value="1"/>
</dbReference>
<keyword evidence="6" id="KW-0539">Nucleus</keyword>
<dbReference type="AlphaFoldDB" id="A0A084VA24"/>
<dbReference type="GO" id="GO:0003677">
    <property type="term" value="F:DNA binding"/>
    <property type="evidence" value="ECO:0007669"/>
    <property type="project" value="InterPro"/>
</dbReference>
<dbReference type="PANTHER" id="PTHR13100:SF10">
    <property type="entry name" value="CELL GROWTH-REGULATING NUCLEOLAR PROTEIN"/>
    <property type="match status" value="1"/>
</dbReference>
<dbReference type="STRING" id="74873.A0A084VA24"/>
<proteinExistence type="predicted"/>
<evidence type="ECO:0000256" key="5">
    <source>
        <dbReference type="ARBA" id="ARBA00022833"/>
    </source>
</evidence>
<dbReference type="GO" id="GO:0000122">
    <property type="term" value="P:negative regulation of transcription by RNA polymerase II"/>
    <property type="evidence" value="ECO:0007669"/>
    <property type="project" value="TreeGrafter"/>
</dbReference>
<feature type="compositionally biased region" description="Low complexity" evidence="8">
    <location>
        <begin position="149"/>
        <end position="161"/>
    </location>
</feature>
<feature type="domain" description="Zinc finger C2H2 LYAR-type" evidence="9">
    <location>
        <begin position="31"/>
        <end position="58"/>
    </location>
</feature>
<dbReference type="GO" id="GO:0006364">
    <property type="term" value="P:rRNA processing"/>
    <property type="evidence" value="ECO:0007669"/>
    <property type="project" value="TreeGrafter"/>
</dbReference>
<dbReference type="EnsemblMetazoa" id="ASIC000283-RA">
    <property type="protein sequence ID" value="ASIC000283-PA"/>
    <property type="gene ID" value="ASIC000283"/>
</dbReference>
<evidence type="ECO:0000313" key="13">
    <source>
        <dbReference type="Proteomes" id="UP000030765"/>
    </source>
</evidence>
<feature type="domain" description="Cell growth-regulating nucleolar protein-like winged helix" evidence="10">
    <location>
        <begin position="241"/>
        <end position="312"/>
    </location>
</feature>
<sequence>MVFFICNHCGESLKKQVVDKHVFRCKRDINVSCMDCLKDFLGNSYEAHTTCITEAEKYAAKGFVPKEQKGAKKQESWVALVRSITESKQKLSPGIKSVFEVIQRNDNIPKKQKGFMNFFGNSCKHIRRNDVEAAWALIEKAVNLNKQQQQNVANGVQQKPADPQPKPADPQPKPAAPQPNGVKRKAEETKSNAKKQKKNKASTNGGTGEDTVTLLNAKETKGTNGTHEQNEETNGQSHGGQKFSWNEVIRDLLISKNKQMKLAMLKKKVLKKYRQFTAGDEQQDDGKFEKMFQMKLKKTSGLVVENDTVRLIE</sequence>
<comment type="subcellular location">
    <subcellularLocation>
        <location evidence="1">Nucleus</location>
    </subcellularLocation>
</comment>
<evidence type="ECO:0000256" key="1">
    <source>
        <dbReference type="ARBA" id="ARBA00004123"/>
    </source>
</evidence>
<evidence type="ECO:0000259" key="9">
    <source>
        <dbReference type="Pfam" id="PF08790"/>
    </source>
</evidence>
<dbReference type="OrthoDB" id="21474at2759"/>
<dbReference type="VEuPathDB" id="VectorBase:ASIC000283"/>
<dbReference type="SUPFAM" id="SSF57667">
    <property type="entry name" value="beta-beta-alpha zinc fingers"/>
    <property type="match status" value="2"/>
</dbReference>
<dbReference type="InterPro" id="IPR014898">
    <property type="entry name" value="Znf_C2H2_LYAR"/>
</dbReference>
<evidence type="ECO:0000256" key="7">
    <source>
        <dbReference type="PROSITE-ProRule" id="PRU01145"/>
    </source>
</evidence>
<evidence type="ECO:0000256" key="6">
    <source>
        <dbReference type="ARBA" id="ARBA00023242"/>
    </source>
</evidence>
<evidence type="ECO:0000313" key="12">
    <source>
        <dbReference type="EnsemblMetazoa" id="ASIC000283-PA"/>
    </source>
</evidence>
<dbReference type="PANTHER" id="PTHR13100">
    <property type="entry name" value="CELL GROWTH-REGULATING NUCLEOLAR PROTEIN LYAR"/>
    <property type="match status" value="1"/>
</dbReference>
<dbReference type="Gene3D" id="3.30.1490.490">
    <property type="match status" value="1"/>
</dbReference>
<evidence type="ECO:0000259" key="10">
    <source>
        <dbReference type="Pfam" id="PF25879"/>
    </source>
</evidence>
<accession>A0A084VA24</accession>
<keyword evidence="3" id="KW-0677">Repeat</keyword>
<feature type="region of interest" description="Disordered" evidence="8">
    <location>
        <begin position="149"/>
        <end position="242"/>
    </location>
</feature>
<protein>
    <submittedName>
        <fullName evidence="12">Zf-LYAR domain-containing protein</fullName>
    </submittedName>
</protein>
<evidence type="ECO:0000256" key="3">
    <source>
        <dbReference type="ARBA" id="ARBA00022737"/>
    </source>
</evidence>
<dbReference type="EMBL" id="ATLV01001350">
    <property type="status" value="NOT_ANNOTATED_CDS"/>
    <property type="molecule type" value="Genomic_DNA"/>
</dbReference>
<reference evidence="12" key="2">
    <citation type="submission" date="2020-05" db="UniProtKB">
        <authorList>
            <consortium name="EnsemblMetazoa"/>
        </authorList>
    </citation>
    <scope>IDENTIFICATION</scope>
</reference>
<keyword evidence="4 7" id="KW-0863">Zinc-finger</keyword>
<evidence type="ECO:0000256" key="2">
    <source>
        <dbReference type="ARBA" id="ARBA00022723"/>
    </source>
</evidence>
<dbReference type="GO" id="GO:0008270">
    <property type="term" value="F:zinc ion binding"/>
    <property type="evidence" value="ECO:0007669"/>
    <property type="project" value="UniProtKB-KW"/>
</dbReference>
<dbReference type="PROSITE" id="PS51804">
    <property type="entry name" value="ZF_C2HC_LYAR"/>
    <property type="match status" value="2"/>
</dbReference>
<dbReference type="InterPro" id="IPR058719">
    <property type="entry name" value="WHD_LYAR"/>
</dbReference>
<dbReference type="OMA" id="NHCGDSL"/>
<reference evidence="11 13" key="1">
    <citation type="journal article" date="2014" name="BMC Genomics">
        <title>Genome sequence of Anopheles sinensis provides insight into genetics basis of mosquito competence for malaria parasites.</title>
        <authorList>
            <person name="Zhou D."/>
            <person name="Zhang D."/>
            <person name="Ding G."/>
            <person name="Shi L."/>
            <person name="Hou Q."/>
            <person name="Ye Y."/>
            <person name="Xu Y."/>
            <person name="Zhou H."/>
            <person name="Xiong C."/>
            <person name="Li S."/>
            <person name="Yu J."/>
            <person name="Hong S."/>
            <person name="Yu X."/>
            <person name="Zou P."/>
            <person name="Chen C."/>
            <person name="Chang X."/>
            <person name="Wang W."/>
            <person name="Lv Y."/>
            <person name="Sun Y."/>
            <person name="Ma L."/>
            <person name="Shen B."/>
            <person name="Zhu C."/>
        </authorList>
    </citation>
    <scope>NUCLEOTIDE SEQUENCE [LARGE SCALE GENOMIC DNA]</scope>
</reference>